<dbReference type="PANTHER" id="PTHR42907:SF1">
    <property type="entry name" value="FMN-LINKED OXIDOREDUCTASES SUPERFAMILY PROTEIN"/>
    <property type="match status" value="1"/>
</dbReference>
<comment type="catalytic activity">
    <reaction evidence="9">
        <text>5,6-dihydrouridine(20a) in tRNA + NADP(+) = uridine(20a) in tRNA + NADPH + H(+)</text>
        <dbReference type="Rhea" id="RHEA:53344"/>
        <dbReference type="Rhea" id="RHEA-COMP:13535"/>
        <dbReference type="Rhea" id="RHEA-COMP:13536"/>
        <dbReference type="ChEBI" id="CHEBI:15378"/>
        <dbReference type="ChEBI" id="CHEBI:57783"/>
        <dbReference type="ChEBI" id="CHEBI:58349"/>
        <dbReference type="ChEBI" id="CHEBI:65315"/>
        <dbReference type="ChEBI" id="CHEBI:74443"/>
    </reaction>
</comment>
<dbReference type="GO" id="GO:0050660">
    <property type="term" value="F:flavin adenine dinucleotide binding"/>
    <property type="evidence" value="ECO:0007669"/>
    <property type="project" value="InterPro"/>
</dbReference>
<keyword evidence="6 9" id="KW-0521">NADP</keyword>
<dbReference type="NCBIfam" id="TIGR00742">
    <property type="entry name" value="yjbN"/>
    <property type="match status" value="1"/>
</dbReference>
<dbReference type="Pfam" id="PF01207">
    <property type="entry name" value="Dus"/>
    <property type="match status" value="1"/>
</dbReference>
<name>A0A8J7CD30_9BACT</name>
<dbReference type="SUPFAM" id="SSF51395">
    <property type="entry name" value="FMN-linked oxidoreductases"/>
    <property type="match status" value="1"/>
</dbReference>
<evidence type="ECO:0000256" key="9">
    <source>
        <dbReference type="HAMAP-Rule" id="MF_02041"/>
    </source>
</evidence>
<evidence type="ECO:0000259" key="10">
    <source>
        <dbReference type="Pfam" id="PF01207"/>
    </source>
</evidence>
<organism evidence="11 12">
    <name type="scientific">Candidatus Polarisedimenticola svalbardensis</name>
    <dbReference type="NCBI Taxonomy" id="2886004"/>
    <lineage>
        <taxon>Bacteria</taxon>
        <taxon>Pseudomonadati</taxon>
        <taxon>Acidobacteriota</taxon>
        <taxon>Candidatus Polarisedimenticolia</taxon>
        <taxon>Candidatus Polarisedimenticolales</taxon>
        <taxon>Candidatus Polarisedimenticolaceae</taxon>
        <taxon>Candidatus Polarisedimenticola</taxon>
    </lineage>
</organism>
<feature type="domain" description="DUS-like FMN-binding" evidence="10">
    <location>
        <begin position="11"/>
        <end position="301"/>
    </location>
</feature>
<evidence type="ECO:0000313" key="12">
    <source>
        <dbReference type="Proteomes" id="UP000648239"/>
    </source>
</evidence>
<dbReference type="GO" id="GO:0000049">
    <property type="term" value="F:tRNA binding"/>
    <property type="evidence" value="ECO:0007669"/>
    <property type="project" value="UniProtKB-UniRule"/>
</dbReference>
<keyword evidence="7 9" id="KW-0694">RNA-binding</keyword>
<reference evidence="11 12" key="1">
    <citation type="submission" date="2020-08" db="EMBL/GenBank/DDBJ databases">
        <title>Acidobacteriota in marine sediments use diverse sulfur dissimilation pathways.</title>
        <authorList>
            <person name="Wasmund K."/>
        </authorList>
    </citation>
    <scope>NUCLEOTIDE SEQUENCE [LARGE SCALE GENOMIC DNA]</scope>
    <source>
        <strain evidence="11">MAG AM4</strain>
    </source>
</reference>
<proteinExistence type="inferred from homology"/>
<feature type="site" description="Interacts with tRNA" evidence="9">
    <location>
        <position position="93"/>
    </location>
</feature>
<protein>
    <recommendedName>
        <fullName evidence="9">tRNA-dihydrouridine(20/20a) synthase</fullName>
        <ecNumber evidence="9">1.3.1.91</ecNumber>
    </recommendedName>
    <alternativeName>
        <fullName evidence="9">DusA-like U20-specific dihydrouridine synthase</fullName>
        <shortName evidence="9">U20-specific Dus</shortName>
    </alternativeName>
</protein>
<evidence type="ECO:0000256" key="7">
    <source>
        <dbReference type="ARBA" id="ARBA00022884"/>
    </source>
</evidence>
<feature type="site" description="Interacts with tRNA; defines subfamily-specific binding signature" evidence="9">
    <location>
        <position position="298"/>
    </location>
</feature>
<feature type="binding site" evidence="9">
    <location>
        <begin position="229"/>
        <end position="230"/>
    </location>
    <ligand>
        <name>FMN</name>
        <dbReference type="ChEBI" id="CHEBI:58210"/>
    </ligand>
</feature>
<feature type="binding site" evidence="9">
    <location>
        <position position="66"/>
    </location>
    <ligand>
        <name>FMN</name>
        <dbReference type="ChEBI" id="CHEBI:58210"/>
    </ligand>
</feature>
<dbReference type="GO" id="GO:0010181">
    <property type="term" value="F:FMN binding"/>
    <property type="evidence" value="ECO:0007669"/>
    <property type="project" value="UniProtKB-UniRule"/>
</dbReference>
<dbReference type="EMBL" id="JACXWD010000025">
    <property type="protein sequence ID" value="MBD3868217.1"/>
    <property type="molecule type" value="Genomic_DNA"/>
</dbReference>
<keyword evidence="5 9" id="KW-0819">tRNA processing</keyword>
<accession>A0A8J7CD30</accession>
<keyword evidence="3 9" id="KW-0285">Flavoprotein</keyword>
<evidence type="ECO:0000256" key="4">
    <source>
        <dbReference type="ARBA" id="ARBA00022643"/>
    </source>
</evidence>
<dbReference type="CDD" id="cd02801">
    <property type="entry name" value="DUS_like_FMN"/>
    <property type="match status" value="1"/>
</dbReference>
<sequence length="330" mass="36773">MSRGEIRPLSVAPMLDRTDRHFRYFVRRITGRTLLYSEMVTTGAILHGDRDRYLAFDPAEKPLALQLGGDDPVDLARCAVIGAGYGYDEINLNVGCPSDRVQRGSFGASLMARPAQVAAAVEAMRAAVDLPVTVKHRIGIDDLDRYEDMSTFVKAVAAAGCDRFSVHARKAWLKGLSAKENRTVPPLRYEDVYRLKEENPDLRIEINGGIVSLDETESHLKQVDGVMIGRAAYDDPFMLAEADSRIFGEDRQAPSREEIVHRLVPYIQDCRDRDVYLSRVVRHMLGLYAGVRGARAWRRILTVEGCRPGAGPEVLLKAMETVEQAMAEQA</sequence>
<evidence type="ECO:0000256" key="8">
    <source>
        <dbReference type="ARBA" id="ARBA00023002"/>
    </source>
</evidence>
<comment type="catalytic activity">
    <reaction evidence="9">
        <text>5,6-dihydrouridine(20) in tRNA + NADP(+) = uridine(20) in tRNA + NADPH + H(+)</text>
        <dbReference type="Rhea" id="RHEA:53336"/>
        <dbReference type="Rhea" id="RHEA-COMP:13533"/>
        <dbReference type="Rhea" id="RHEA-COMP:13534"/>
        <dbReference type="ChEBI" id="CHEBI:15378"/>
        <dbReference type="ChEBI" id="CHEBI:57783"/>
        <dbReference type="ChEBI" id="CHEBI:58349"/>
        <dbReference type="ChEBI" id="CHEBI:65315"/>
        <dbReference type="ChEBI" id="CHEBI:74443"/>
        <dbReference type="EC" id="1.3.1.91"/>
    </reaction>
</comment>
<comment type="caution">
    <text evidence="11">The sequence shown here is derived from an EMBL/GenBank/DDBJ whole genome shotgun (WGS) entry which is preliminary data.</text>
</comment>
<feature type="binding site" evidence="9">
    <location>
        <position position="135"/>
    </location>
    <ligand>
        <name>FMN</name>
        <dbReference type="ChEBI" id="CHEBI:58210"/>
    </ligand>
</feature>
<comment type="similarity">
    <text evidence="9">Belongs to the Dus family. DusA subfamily.</text>
</comment>
<comment type="catalytic activity">
    <reaction evidence="9">
        <text>5,6-dihydrouridine(20a) in tRNA + NAD(+) = uridine(20a) in tRNA + NADH + H(+)</text>
        <dbReference type="Rhea" id="RHEA:53348"/>
        <dbReference type="Rhea" id="RHEA-COMP:13535"/>
        <dbReference type="Rhea" id="RHEA-COMP:13536"/>
        <dbReference type="ChEBI" id="CHEBI:15378"/>
        <dbReference type="ChEBI" id="CHEBI:57540"/>
        <dbReference type="ChEBI" id="CHEBI:57945"/>
        <dbReference type="ChEBI" id="CHEBI:65315"/>
        <dbReference type="ChEBI" id="CHEBI:74443"/>
    </reaction>
</comment>
<feature type="site" description="Interacts with tRNA; defines subfamily-specific binding signature" evidence="9">
    <location>
        <position position="295"/>
    </location>
</feature>
<keyword evidence="2 9" id="KW-0820">tRNA-binding</keyword>
<dbReference type="NCBIfam" id="NF008774">
    <property type="entry name" value="PRK11815.1"/>
    <property type="match status" value="1"/>
</dbReference>
<comment type="cofactor">
    <cofactor evidence="1 9">
        <name>FMN</name>
        <dbReference type="ChEBI" id="CHEBI:58210"/>
    </cofactor>
</comment>
<evidence type="ECO:0000313" key="11">
    <source>
        <dbReference type="EMBL" id="MBD3868217.1"/>
    </source>
</evidence>
<keyword evidence="8 9" id="KW-0560">Oxidoreductase</keyword>
<dbReference type="GO" id="GO:0102264">
    <property type="term" value="F:tRNA-dihydrouridine20 synthase activity"/>
    <property type="evidence" value="ECO:0007669"/>
    <property type="project" value="UniProtKB-EC"/>
</dbReference>
<evidence type="ECO:0000256" key="6">
    <source>
        <dbReference type="ARBA" id="ARBA00022857"/>
    </source>
</evidence>
<dbReference type="InterPro" id="IPR018517">
    <property type="entry name" value="tRNA_hU_synthase_CS"/>
</dbReference>
<dbReference type="InterPro" id="IPR035587">
    <property type="entry name" value="DUS-like_FMN-bd"/>
</dbReference>
<dbReference type="PROSITE" id="PS01136">
    <property type="entry name" value="UPF0034"/>
    <property type="match status" value="1"/>
</dbReference>
<dbReference type="EC" id="1.3.1.91" evidence="9"/>
<dbReference type="InterPro" id="IPR013785">
    <property type="entry name" value="Aldolase_TIM"/>
</dbReference>
<feature type="binding site" evidence="9">
    <location>
        <begin position="207"/>
        <end position="209"/>
    </location>
    <ligand>
        <name>FMN</name>
        <dbReference type="ChEBI" id="CHEBI:58210"/>
    </ligand>
</feature>
<dbReference type="AlphaFoldDB" id="A0A8J7CD30"/>
<feature type="active site" description="Proton donor" evidence="9">
    <location>
        <position position="96"/>
    </location>
</feature>
<feature type="site" description="Interacts with tRNA; defines subfamily-specific binding signature" evidence="9">
    <location>
        <position position="179"/>
    </location>
</feature>
<comment type="catalytic activity">
    <reaction evidence="9">
        <text>5,6-dihydrouridine(20) in tRNA + NAD(+) = uridine(20) in tRNA + NADH + H(+)</text>
        <dbReference type="Rhea" id="RHEA:53340"/>
        <dbReference type="Rhea" id="RHEA-COMP:13533"/>
        <dbReference type="Rhea" id="RHEA-COMP:13534"/>
        <dbReference type="ChEBI" id="CHEBI:15378"/>
        <dbReference type="ChEBI" id="CHEBI:57540"/>
        <dbReference type="ChEBI" id="CHEBI:57945"/>
        <dbReference type="ChEBI" id="CHEBI:65315"/>
        <dbReference type="ChEBI" id="CHEBI:74443"/>
        <dbReference type="EC" id="1.3.1.91"/>
    </reaction>
</comment>
<evidence type="ECO:0000256" key="5">
    <source>
        <dbReference type="ARBA" id="ARBA00022694"/>
    </source>
</evidence>
<dbReference type="Gene3D" id="3.20.20.70">
    <property type="entry name" value="Aldolase class I"/>
    <property type="match status" value="1"/>
</dbReference>
<gene>
    <name evidence="11" type="primary">dusA</name>
    <name evidence="11" type="ORF">IFK94_08825</name>
</gene>
<feature type="binding site" evidence="9">
    <location>
        <begin position="13"/>
        <end position="15"/>
    </location>
    <ligand>
        <name>FMN</name>
        <dbReference type="ChEBI" id="CHEBI:58210"/>
    </ligand>
</feature>
<evidence type="ECO:0000256" key="1">
    <source>
        <dbReference type="ARBA" id="ARBA00001917"/>
    </source>
</evidence>
<evidence type="ECO:0000256" key="3">
    <source>
        <dbReference type="ARBA" id="ARBA00022630"/>
    </source>
</evidence>
<feature type="binding site" evidence="9">
    <location>
        <position position="167"/>
    </location>
    <ligand>
        <name>FMN</name>
        <dbReference type="ChEBI" id="CHEBI:58210"/>
    </ligand>
</feature>
<dbReference type="HAMAP" id="MF_02041">
    <property type="entry name" value="DusA_subfam"/>
    <property type="match status" value="1"/>
</dbReference>
<keyword evidence="4 9" id="KW-0288">FMN</keyword>
<dbReference type="Gene3D" id="1.20.120.1460">
    <property type="match status" value="1"/>
</dbReference>
<feature type="site" description="Interacts with tRNA" evidence="9">
    <location>
        <position position="182"/>
    </location>
</feature>
<dbReference type="Proteomes" id="UP000648239">
    <property type="component" value="Unassembled WGS sequence"/>
</dbReference>
<evidence type="ECO:0000256" key="2">
    <source>
        <dbReference type="ARBA" id="ARBA00022555"/>
    </source>
</evidence>
<dbReference type="InterPro" id="IPR004653">
    <property type="entry name" value="DusA"/>
</dbReference>
<comment type="function">
    <text evidence="9">Catalyzes the synthesis of 5,6-dihydrouridine (D), a modified base found in the D-loop of most tRNAs, via the reduction of the C5-C6 double bond in target uridines. Specifically modifies U20 and U20a in tRNAs.</text>
</comment>
<dbReference type="PANTHER" id="PTHR42907">
    <property type="entry name" value="FMN-LINKED OXIDOREDUCTASES SUPERFAMILY PROTEIN"/>
    <property type="match status" value="1"/>
</dbReference>